<proteinExistence type="predicted"/>
<evidence type="ECO:0000313" key="2">
    <source>
        <dbReference type="Proteomes" id="UP000265520"/>
    </source>
</evidence>
<reference evidence="1 2" key="1">
    <citation type="journal article" date="2018" name="Front. Plant Sci.">
        <title>Red Clover (Trifolium pratense) and Zigzag Clover (T. medium) - A Picture of Genomic Similarities and Differences.</title>
        <authorList>
            <person name="Dluhosova J."/>
            <person name="Istvanek J."/>
            <person name="Nedelnik J."/>
            <person name="Repkova J."/>
        </authorList>
    </citation>
    <scope>NUCLEOTIDE SEQUENCE [LARGE SCALE GENOMIC DNA]</scope>
    <source>
        <strain evidence="2">cv. 10/8</strain>
        <tissue evidence="1">Leaf</tissue>
    </source>
</reference>
<name>A0A392MWX0_9FABA</name>
<dbReference type="AlphaFoldDB" id="A0A392MWX0"/>
<accession>A0A392MWX0</accession>
<gene>
    <name evidence="1" type="ORF">A2U01_0012949</name>
</gene>
<dbReference type="EMBL" id="LXQA010021676">
    <property type="protein sequence ID" value="MCH92017.1"/>
    <property type="molecule type" value="Genomic_DNA"/>
</dbReference>
<evidence type="ECO:0000313" key="1">
    <source>
        <dbReference type="EMBL" id="MCH92017.1"/>
    </source>
</evidence>
<organism evidence="1 2">
    <name type="scientific">Trifolium medium</name>
    <dbReference type="NCBI Taxonomy" id="97028"/>
    <lineage>
        <taxon>Eukaryota</taxon>
        <taxon>Viridiplantae</taxon>
        <taxon>Streptophyta</taxon>
        <taxon>Embryophyta</taxon>
        <taxon>Tracheophyta</taxon>
        <taxon>Spermatophyta</taxon>
        <taxon>Magnoliopsida</taxon>
        <taxon>eudicotyledons</taxon>
        <taxon>Gunneridae</taxon>
        <taxon>Pentapetalae</taxon>
        <taxon>rosids</taxon>
        <taxon>fabids</taxon>
        <taxon>Fabales</taxon>
        <taxon>Fabaceae</taxon>
        <taxon>Papilionoideae</taxon>
        <taxon>50 kb inversion clade</taxon>
        <taxon>NPAAA clade</taxon>
        <taxon>Hologalegina</taxon>
        <taxon>IRL clade</taxon>
        <taxon>Trifolieae</taxon>
        <taxon>Trifolium</taxon>
    </lineage>
</organism>
<comment type="caution">
    <text evidence="1">The sequence shown here is derived from an EMBL/GenBank/DDBJ whole genome shotgun (WGS) entry which is preliminary data.</text>
</comment>
<keyword evidence="2" id="KW-1185">Reference proteome</keyword>
<sequence length="86" mass="10285">MHDRKEKKLWMSQEHYIKECRKDSRWKILRRLMYVMVCTRPDKEHAVGFDLEDKPTLEGFSDSYMAGDIDSRKSTLGNMIRFVGEL</sequence>
<dbReference type="Proteomes" id="UP000265520">
    <property type="component" value="Unassembled WGS sequence"/>
</dbReference>
<protein>
    <submittedName>
        <fullName evidence="1">Uncharacterized protein</fullName>
    </submittedName>
</protein>